<comment type="caution">
    <text evidence="1">The sequence shown here is derived from an EMBL/GenBank/DDBJ whole genome shotgun (WGS) entry which is preliminary data.</text>
</comment>
<dbReference type="RefSeq" id="XP_024680790.1">
    <property type="nucleotide sequence ID" value="XM_024821496.1"/>
</dbReference>
<name>A0A2I1C3K7_ASPN1</name>
<organism evidence="1 2">
    <name type="scientific">Aspergillus novofumigatus (strain IBT 16806)</name>
    <dbReference type="NCBI Taxonomy" id="1392255"/>
    <lineage>
        <taxon>Eukaryota</taxon>
        <taxon>Fungi</taxon>
        <taxon>Dikarya</taxon>
        <taxon>Ascomycota</taxon>
        <taxon>Pezizomycotina</taxon>
        <taxon>Eurotiomycetes</taxon>
        <taxon>Eurotiomycetidae</taxon>
        <taxon>Eurotiales</taxon>
        <taxon>Aspergillaceae</taxon>
        <taxon>Aspergillus</taxon>
        <taxon>Aspergillus subgen. Fumigati</taxon>
    </lineage>
</organism>
<dbReference type="EMBL" id="MSZS01000006">
    <property type="protein sequence ID" value="PKX92195.1"/>
    <property type="molecule type" value="Genomic_DNA"/>
</dbReference>
<keyword evidence="2" id="KW-1185">Reference proteome</keyword>
<dbReference type="AlphaFoldDB" id="A0A2I1C3K7"/>
<gene>
    <name evidence="1" type="ORF">P174DRAFT_263083</name>
</gene>
<evidence type="ECO:0000313" key="2">
    <source>
        <dbReference type="Proteomes" id="UP000234474"/>
    </source>
</evidence>
<accession>A0A2I1C3K7</accession>
<sequence length="50" mass="5690">MHYATVDVANIESLIVFGPSENKSFSNPEAPKSYKIFLRSEYQRRSIPAT</sequence>
<proteinExistence type="predicted"/>
<dbReference type="VEuPathDB" id="FungiDB:P174DRAFT_263083"/>
<dbReference type="Proteomes" id="UP000234474">
    <property type="component" value="Unassembled WGS sequence"/>
</dbReference>
<evidence type="ECO:0000313" key="1">
    <source>
        <dbReference type="EMBL" id="PKX92195.1"/>
    </source>
</evidence>
<reference evidence="2" key="1">
    <citation type="journal article" date="2018" name="Proc. Natl. Acad. Sci. U.S.A.">
        <title>Linking secondary metabolites to gene clusters through genome sequencing of six diverse Aspergillus species.</title>
        <authorList>
            <person name="Kaerboelling I."/>
            <person name="Vesth T.C."/>
            <person name="Frisvad J.C."/>
            <person name="Nybo J.L."/>
            <person name="Theobald S."/>
            <person name="Kuo A."/>
            <person name="Bowyer P."/>
            <person name="Matsuda Y."/>
            <person name="Mondo S."/>
            <person name="Lyhne E.K."/>
            <person name="Kogle M.E."/>
            <person name="Clum A."/>
            <person name="Lipzen A."/>
            <person name="Salamov A."/>
            <person name="Ngan C.Y."/>
            <person name="Daum C."/>
            <person name="Chiniquy J."/>
            <person name="Barry K."/>
            <person name="LaButti K."/>
            <person name="Haridas S."/>
            <person name="Simmons B.A."/>
            <person name="Magnuson J.K."/>
            <person name="Mortensen U.H."/>
            <person name="Larsen T.O."/>
            <person name="Grigoriev I.V."/>
            <person name="Baker S.E."/>
            <person name="Andersen M.R."/>
        </authorList>
    </citation>
    <scope>NUCLEOTIDE SEQUENCE [LARGE SCALE GENOMIC DNA]</scope>
    <source>
        <strain evidence="2">IBT 16806</strain>
    </source>
</reference>
<protein>
    <submittedName>
        <fullName evidence="1">Uncharacterized protein</fullName>
    </submittedName>
</protein>
<dbReference type="GeneID" id="36528822"/>